<dbReference type="PANTHER" id="PTHR42873">
    <property type="entry name" value="RIBOSOMAL RNA LARGE SUBUNIT METHYLTRANSFERASE"/>
    <property type="match status" value="1"/>
</dbReference>
<evidence type="ECO:0000256" key="2">
    <source>
        <dbReference type="ARBA" id="ARBA00022490"/>
    </source>
</evidence>
<dbReference type="InterPro" id="IPR036974">
    <property type="entry name" value="PUA_sf"/>
</dbReference>
<feature type="domain" description="S-adenosylmethionine-dependent methyltransferase" evidence="8">
    <location>
        <begin position="258"/>
        <end position="420"/>
    </location>
</feature>
<dbReference type="CDD" id="cd02440">
    <property type="entry name" value="AdoMet_MTases"/>
    <property type="match status" value="1"/>
</dbReference>
<evidence type="ECO:0000313" key="11">
    <source>
        <dbReference type="Proteomes" id="UP000036367"/>
    </source>
</evidence>
<evidence type="ECO:0000256" key="5">
    <source>
        <dbReference type="ARBA" id="ARBA00022691"/>
    </source>
</evidence>
<name>A0A0J1BH44_RHOIS</name>
<proteinExistence type="inferred from homology"/>
<evidence type="ECO:0000256" key="1">
    <source>
        <dbReference type="ARBA" id="ARBA00004496"/>
    </source>
</evidence>
<dbReference type="GO" id="GO:0008168">
    <property type="term" value="F:methyltransferase activity"/>
    <property type="evidence" value="ECO:0007669"/>
    <property type="project" value="UniProtKB-KW"/>
</dbReference>
<evidence type="ECO:0000256" key="4">
    <source>
        <dbReference type="ARBA" id="ARBA00022679"/>
    </source>
</evidence>
<dbReference type="GO" id="GO:0032259">
    <property type="term" value="P:methylation"/>
    <property type="evidence" value="ECO:0007669"/>
    <property type="project" value="UniProtKB-KW"/>
</dbReference>
<feature type="compositionally biased region" description="Polar residues" evidence="7">
    <location>
        <begin position="55"/>
        <end position="64"/>
    </location>
</feature>
<gene>
    <name evidence="10" type="ORF">RISK_002488</name>
</gene>
<dbReference type="Pfam" id="PF10672">
    <property type="entry name" value="Methyltrans_SAM"/>
    <property type="match status" value="1"/>
</dbReference>
<dbReference type="PANTHER" id="PTHR42873:SF1">
    <property type="entry name" value="S-ADENOSYLMETHIONINE-DEPENDENT METHYLTRANSFERASE DOMAIN-CONTAINING PROTEIN"/>
    <property type="match status" value="1"/>
</dbReference>
<comment type="subcellular location">
    <subcellularLocation>
        <location evidence="1">Cytoplasm</location>
    </subcellularLocation>
</comment>
<dbReference type="Pfam" id="PF17785">
    <property type="entry name" value="PUA_3"/>
    <property type="match status" value="1"/>
</dbReference>
<dbReference type="InterPro" id="IPR029063">
    <property type="entry name" value="SAM-dependent_MTases_sf"/>
</dbReference>
<dbReference type="InterPro" id="IPR041532">
    <property type="entry name" value="RlmI-like_PUA"/>
</dbReference>
<dbReference type="InterPro" id="IPR019614">
    <property type="entry name" value="SAM-dep_methyl-trfase"/>
</dbReference>
<keyword evidence="5" id="KW-0949">S-adenosyl-L-methionine</keyword>
<dbReference type="CDD" id="cd11572">
    <property type="entry name" value="RlmI_M_like"/>
    <property type="match status" value="1"/>
</dbReference>
<keyword evidence="4" id="KW-0808">Transferase</keyword>
<comment type="similarity">
    <text evidence="6">Belongs to the methyltransferase superfamily. RlmI family.</text>
</comment>
<evidence type="ECO:0000256" key="3">
    <source>
        <dbReference type="ARBA" id="ARBA00022603"/>
    </source>
</evidence>
<dbReference type="PROSITE" id="PS50890">
    <property type="entry name" value="PUA"/>
    <property type="match status" value="1"/>
</dbReference>
<keyword evidence="3 10" id="KW-0489">Methyltransferase</keyword>
<dbReference type="AlphaFoldDB" id="A0A0J1BH44"/>
<reference evidence="10" key="1">
    <citation type="submission" date="2015-05" db="EMBL/GenBank/DDBJ databases">
        <title>Permanent draft genome of Rhodopirellula islandicus K833.</title>
        <authorList>
            <person name="Kizina J."/>
            <person name="Richter M."/>
            <person name="Glockner F.O."/>
            <person name="Harder J."/>
        </authorList>
    </citation>
    <scope>NUCLEOTIDE SEQUENCE [LARGE SCALE GENOMIC DNA]</scope>
    <source>
        <strain evidence="10">K833</strain>
    </source>
</reference>
<evidence type="ECO:0000259" key="8">
    <source>
        <dbReference type="Pfam" id="PF10672"/>
    </source>
</evidence>
<evidence type="ECO:0000256" key="6">
    <source>
        <dbReference type="ARBA" id="ARBA00038091"/>
    </source>
</evidence>
<protein>
    <submittedName>
        <fullName evidence="10">SAM-dependent methyltransferase</fullName>
    </submittedName>
</protein>
<dbReference type="SUPFAM" id="SSF88697">
    <property type="entry name" value="PUA domain-like"/>
    <property type="match status" value="1"/>
</dbReference>
<sequence>MQASSTRWQIRTRPNRHYPFLSRHPWVMANALAHNTLREVPSEGNFNEIAPLPVDSSSVDSLPNESVPADPDSVSDAPSEESVDSGPGDHQRRLPACGDVIDLLDHDGNWVARGLINPGSRLRIRLYAFSSEEQIDDALWAERIEQAVARRRLAGSPNPQGGERLIFSESDRMSGLIVDRYADCLSVQITGGVLIPRAAMLIREVTAAAARHQTPCQRILVRMDDATVKHEGVSAETLADLQALTTLDSQADPTVWYQHNGLEMAIDLQDGQKTGGYLDQQLNHAAAASYMTNRRVLDVCTYTGGFALAAARAGAQQVVALDSSERALEIAKRNAERNQLGNIQFDQGDCFDDLKERRERGEKFDAIILDPPRFAGSRNQTNAALRAYTRLNASAVDLLPPGGILVTCSCSGRVSRADFLNMLVDVGRKRGRDLVVLESRGPSPDHVFAVSCPESDYLKCIIVQVM</sequence>
<dbReference type="PATRIC" id="fig|595434.4.peg.2374"/>
<evidence type="ECO:0000259" key="9">
    <source>
        <dbReference type="Pfam" id="PF17785"/>
    </source>
</evidence>
<dbReference type="Gene3D" id="3.30.750.80">
    <property type="entry name" value="RNA methyltransferase domain (HRMD) like"/>
    <property type="match status" value="1"/>
</dbReference>
<evidence type="ECO:0000256" key="7">
    <source>
        <dbReference type="SAM" id="MobiDB-lite"/>
    </source>
</evidence>
<evidence type="ECO:0000313" key="10">
    <source>
        <dbReference type="EMBL" id="KLU05856.1"/>
    </source>
</evidence>
<keyword evidence="2" id="KW-0963">Cytoplasm</keyword>
<keyword evidence="11" id="KW-1185">Reference proteome</keyword>
<feature type="domain" description="RlmI-like PUA" evidence="9">
    <location>
        <begin position="95"/>
        <end position="129"/>
    </location>
</feature>
<dbReference type="SUPFAM" id="SSF53335">
    <property type="entry name" value="S-adenosyl-L-methionine-dependent methyltransferases"/>
    <property type="match status" value="1"/>
</dbReference>
<dbReference type="GO" id="GO:0003723">
    <property type="term" value="F:RNA binding"/>
    <property type="evidence" value="ECO:0007669"/>
    <property type="project" value="InterPro"/>
</dbReference>
<dbReference type="InterPro" id="IPR015947">
    <property type="entry name" value="PUA-like_sf"/>
</dbReference>
<organism evidence="10 11">
    <name type="scientific">Rhodopirellula islandica</name>
    <dbReference type="NCBI Taxonomy" id="595434"/>
    <lineage>
        <taxon>Bacteria</taxon>
        <taxon>Pseudomonadati</taxon>
        <taxon>Planctomycetota</taxon>
        <taxon>Planctomycetia</taxon>
        <taxon>Pirellulales</taxon>
        <taxon>Pirellulaceae</taxon>
        <taxon>Rhodopirellula</taxon>
    </lineage>
</organism>
<comment type="caution">
    <text evidence="10">The sequence shown here is derived from an EMBL/GenBank/DDBJ whole genome shotgun (WGS) entry which is preliminary data.</text>
</comment>
<dbReference type="Gene3D" id="3.40.50.150">
    <property type="entry name" value="Vaccinia Virus protein VP39"/>
    <property type="match status" value="1"/>
</dbReference>
<dbReference type="EMBL" id="LECT01000017">
    <property type="protein sequence ID" value="KLU05856.1"/>
    <property type="molecule type" value="Genomic_DNA"/>
</dbReference>
<dbReference type="GO" id="GO:0005737">
    <property type="term" value="C:cytoplasm"/>
    <property type="evidence" value="ECO:0007669"/>
    <property type="project" value="UniProtKB-SubCell"/>
</dbReference>
<feature type="region of interest" description="Disordered" evidence="7">
    <location>
        <begin position="48"/>
        <end position="94"/>
    </location>
</feature>
<accession>A0A0J1BH44</accession>
<dbReference type="Gene3D" id="2.30.130.10">
    <property type="entry name" value="PUA domain"/>
    <property type="match status" value="1"/>
</dbReference>
<dbReference type="Proteomes" id="UP000036367">
    <property type="component" value="Unassembled WGS sequence"/>
</dbReference>
<dbReference type="STRING" id="595434.RISK_002488"/>